<feature type="transmembrane region" description="Helical" evidence="1">
    <location>
        <begin position="115"/>
        <end position="134"/>
    </location>
</feature>
<keyword evidence="1" id="KW-0472">Membrane</keyword>
<evidence type="ECO:0000313" key="2">
    <source>
        <dbReference type="EMBL" id="AKE51937.1"/>
    </source>
</evidence>
<keyword evidence="1" id="KW-0812">Transmembrane</keyword>
<dbReference type="HOGENOM" id="CLU_1136861_0_0_6"/>
<dbReference type="RefSeq" id="WP_046561060.1">
    <property type="nucleotide sequence ID" value="NZ_CP010975.1"/>
</dbReference>
<dbReference type="Proteomes" id="UP000034071">
    <property type="component" value="Chromosome"/>
</dbReference>
<organism evidence="2 3">
    <name type="scientific">Kangiella geojedonensis</name>
    <dbReference type="NCBI Taxonomy" id="914150"/>
    <lineage>
        <taxon>Bacteria</taxon>
        <taxon>Pseudomonadati</taxon>
        <taxon>Pseudomonadota</taxon>
        <taxon>Gammaproteobacteria</taxon>
        <taxon>Kangiellales</taxon>
        <taxon>Kangiellaceae</taxon>
        <taxon>Kangiella</taxon>
    </lineage>
</organism>
<feature type="transmembrane region" description="Helical" evidence="1">
    <location>
        <begin position="143"/>
        <end position="160"/>
    </location>
</feature>
<dbReference type="KEGG" id="kge:TQ33_0973"/>
<keyword evidence="3" id="KW-1185">Reference proteome</keyword>
<reference evidence="2 3" key="1">
    <citation type="submission" date="2015-02" db="EMBL/GenBank/DDBJ databases">
        <title>Complete genome sequence of Kangiella geojedonensis strain YCS-5T.</title>
        <authorList>
            <person name="Kim K.M."/>
        </authorList>
    </citation>
    <scope>NUCLEOTIDE SEQUENCE [LARGE SCALE GENOMIC DNA]</scope>
    <source>
        <strain evidence="2 3">YCS-5</strain>
    </source>
</reference>
<dbReference type="OrthoDB" id="6397936at2"/>
<evidence type="ECO:0000313" key="3">
    <source>
        <dbReference type="Proteomes" id="UP000034071"/>
    </source>
</evidence>
<feature type="transmembrane region" description="Helical" evidence="1">
    <location>
        <begin position="223"/>
        <end position="242"/>
    </location>
</feature>
<dbReference type="STRING" id="914150.TQ33_0973"/>
<keyword evidence="1" id="KW-1133">Transmembrane helix</keyword>
<gene>
    <name evidence="2" type="ORF">TQ33_0973</name>
</gene>
<name>A0A0F6TQ59_9GAMM</name>
<evidence type="ECO:0008006" key="4">
    <source>
        <dbReference type="Google" id="ProtNLM"/>
    </source>
</evidence>
<accession>A0A0F6TQ59</accession>
<protein>
    <recommendedName>
        <fullName evidence="4">Permease</fullName>
    </recommendedName>
</protein>
<dbReference type="EMBL" id="CP010975">
    <property type="protein sequence ID" value="AKE51937.1"/>
    <property type="molecule type" value="Genomic_DNA"/>
</dbReference>
<sequence>MLLLLSVIALLIGPVTLKLIGHNRRMDDFLFPFVLVSVGSLLFLDVLPVLWGNIGFVLFPLLLLGFFGPALAEITFRRFAHKAHSVALLLGIVGLMTHSAIDGAAVVTIEGNEMLPYAVILHRLVVGLSLWWIVNPLWGNRKTAIVFSLMVGMTVIGFYIGEKQLFGLHNTFIDYFQAIVSGTLLHVIIHRPHSHGHGDDEPHAHTHEAAAKHQFINSIHHKAYFIAGLSIGILLVMLLHHWHY</sequence>
<dbReference type="AlphaFoldDB" id="A0A0F6TQ59"/>
<feature type="transmembrane region" description="Helical" evidence="1">
    <location>
        <begin position="41"/>
        <end position="67"/>
    </location>
</feature>
<evidence type="ECO:0000256" key="1">
    <source>
        <dbReference type="SAM" id="Phobius"/>
    </source>
</evidence>
<proteinExistence type="predicted"/>
<feature type="transmembrane region" description="Helical" evidence="1">
    <location>
        <begin position="87"/>
        <end position="109"/>
    </location>
</feature>